<keyword evidence="3" id="KW-1185">Reference proteome</keyword>
<evidence type="ECO:0000259" key="1">
    <source>
        <dbReference type="Pfam" id="PF13400"/>
    </source>
</evidence>
<feature type="domain" description="Putative Flp pilus-assembly TadG-like N-terminal" evidence="1">
    <location>
        <begin position="23"/>
        <end position="69"/>
    </location>
</feature>
<dbReference type="InterPro" id="IPR028087">
    <property type="entry name" value="Tad_N"/>
</dbReference>
<protein>
    <recommendedName>
        <fullName evidence="1">Putative Flp pilus-assembly TadG-like N-terminal domain-containing protein</fullName>
    </recommendedName>
</protein>
<proteinExistence type="predicted"/>
<dbReference type="AlphaFoldDB" id="A0A5C5GGA0"/>
<name>A0A5C5GGA0_9RHOB</name>
<dbReference type="Proteomes" id="UP000314011">
    <property type="component" value="Unassembled WGS sequence"/>
</dbReference>
<dbReference type="Pfam" id="PF13400">
    <property type="entry name" value="Tad"/>
    <property type="match status" value="1"/>
</dbReference>
<organism evidence="2 3">
    <name type="scientific">Pelagovum pacificum</name>
    <dbReference type="NCBI Taxonomy" id="2588711"/>
    <lineage>
        <taxon>Bacteria</taxon>
        <taxon>Pseudomonadati</taxon>
        <taxon>Pseudomonadota</taxon>
        <taxon>Alphaproteobacteria</taxon>
        <taxon>Rhodobacterales</taxon>
        <taxon>Paracoccaceae</taxon>
        <taxon>Pelagovum</taxon>
    </lineage>
</organism>
<dbReference type="OrthoDB" id="7863619at2"/>
<gene>
    <name evidence="2" type="ORF">FHY64_09975</name>
</gene>
<accession>A0A5C5GGA0</accession>
<evidence type="ECO:0000313" key="3">
    <source>
        <dbReference type="Proteomes" id="UP000314011"/>
    </source>
</evidence>
<sequence>MMMMETMFKLPEKLKSFRKAQEGAATVGGIFFTTTALILTGLALDSANAWQVQTQLQITADATALAAATRVDDLEAARALGLEVAAQNASGNMITDASFVFGRWDNEAGTFTETDTDPNAVQVAALRNEDNGGAIPTYLLKLVGINQWETGATSMAVNASSSADGGGAGPVINCNMMTVVSYGSIQTGGGNMLKKGVCIHGQTGVATGGGDKYDREVMFSAPHEEDIYIASYQPQNLPVEDITMTRSVEPVILPQLNDIWTDLWQQFYVGRPNYYYGNLLPDFMFEGNTAPRVVVKEGWWSIQPGEVQPNTIYVVNGGAQFSGGIDAQNVTFIVNGYFGVGGGFNLQFRDVFIMARQINLAGNITWGEKGTQCKEDHFSVYLMGLDSLSMGGWGNEVSTNGVIGISPVLNLGGNMKARNVYFETGRRSENGQTSMGGNNETSLGGDLSINGNDCSFELTSHYELNFRGDTEVNGYGNRSRLMR</sequence>
<reference evidence="2 3" key="1">
    <citation type="submission" date="2019-06" db="EMBL/GenBank/DDBJ databases">
        <title>Genome of new Rhodobacteraceae sp. SM1903.</title>
        <authorList>
            <person name="Ren X."/>
        </authorList>
    </citation>
    <scope>NUCLEOTIDE SEQUENCE [LARGE SCALE GENOMIC DNA]</scope>
    <source>
        <strain evidence="2 3">SM1903</strain>
    </source>
</reference>
<dbReference type="EMBL" id="VFFF01000001">
    <property type="protein sequence ID" value="TNY33580.1"/>
    <property type="molecule type" value="Genomic_DNA"/>
</dbReference>
<evidence type="ECO:0000313" key="2">
    <source>
        <dbReference type="EMBL" id="TNY33580.1"/>
    </source>
</evidence>
<comment type="caution">
    <text evidence="2">The sequence shown here is derived from an EMBL/GenBank/DDBJ whole genome shotgun (WGS) entry which is preliminary data.</text>
</comment>